<keyword evidence="11 12" id="KW-0472">Membrane</keyword>
<dbReference type="Pfam" id="PF22776">
    <property type="entry name" value="K_trans_C"/>
    <property type="match status" value="1"/>
</dbReference>
<protein>
    <recommendedName>
        <fullName evidence="12">Probable potassium transport system protein Kup</fullName>
    </recommendedName>
</protein>
<keyword evidence="3 12" id="KW-0813">Transport</keyword>
<dbReference type="InterPro" id="IPR003855">
    <property type="entry name" value="K+_transporter"/>
</dbReference>
<dbReference type="InterPro" id="IPR053951">
    <property type="entry name" value="K_trans_N"/>
</dbReference>
<keyword evidence="8 12" id="KW-0630">Potassium</keyword>
<evidence type="ECO:0000256" key="11">
    <source>
        <dbReference type="ARBA" id="ARBA00023136"/>
    </source>
</evidence>
<evidence type="ECO:0000256" key="3">
    <source>
        <dbReference type="ARBA" id="ARBA00022448"/>
    </source>
</evidence>
<keyword evidence="10 12" id="KW-0406">Ion transport</keyword>
<evidence type="ECO:0000256" key="4">
    <source>
        <dbReference type="ARBA" id="ARBA00022475"/>
    </source>
</evidence>
<evidence type="ECO:0000256" key="7">
    <source>
        <dbReference type="ARBA" id="ARBA00022847"/>
    </source>
</evidence>
<evidence type="ECO:0000256" key="2">
    <source>
        <dbReference type="ARBA" id="ARBA00007019"/>
    </source>
</evidence>
<dbReference type="PANTHER" id="PTHR30540:SF79">
    <property type="entry name" value="LOW AFFINITY POTASSIUM TRANSPORT SYSTEM PROTEIN KUP"/>
    <property type="match status" value="1"/>
</dbReference>
<dbReference type="HAMAP" id="MF_01522">
    <property type="entry name" value="Kup"/>
    <property type="match status" value="1"/>
</dbReference>
<dbReference type="PANTHER" id="PTHR30540">
    <property type="entry name" value="OSMOTIC STRESS POTASSIUM TRANSPORTER"/>
    <property type="match status" value="1"/>
</dbReference>
<keyword evidence="6 12" id="KW-0812">Transmembrane</keyword>
<gene>
    <name evidence="12" type="primary">kup</name>
    <name evidence="15" type="ORF">DHf2319_10555</name>
</gene>
<feature type="transmembrane region" description="Helical" evidence="12">
    <location>
        <begin position="172"/>
        <end position="192"/>
    </location>
</feature>
<evidence type="ECO:0000313" key="16">
    <source>
        <dbReference type="Proteomes" id="UP000831607"/>
    </source>
</evidence>
<reference evidence="15 16" key="1">
    <citation type="submission" date="2020-11" db="EMBL/GenBank/DDBJ databases">
        <title>Algicoccus daihaiensis sp.nov., isolated from Daihai Lake in Inner Mongolia.</title>
        <authorList>
            <person name="Kai J."/>
        </authorList>
    </citation>
    <scope>NUCLEOTIDE SEQUENCE [LARGE SCALE GENOMIC DNA]</scope>
    <source>
        <strain evidence="16">f23</strain>
    </source>
</reference>
<feature type="transmembrane region" description="Helical" evidence="12">
    <location>
        <begin position="104"/>
        <end position="122"/>
    </location>
</feature>
<feature type="transmembrane region" description="Helical" evidence="12">
    <location>
        <begin position="249"/>
        <end position="268"/>
    </location>
</feature>
<dbReference type="RefSeq" id="WP_243478124.1">
    <property type="nucleotide sequence ID" value="NZ_CP063982.1"/>
</dbReference>
<evidence type="ECO:0000259" key="13">
    <source>
        <dbReference type="Pfam" id="PF02705"/>
    </source>
</evidence>
<evidence type="ECO:0000313" key="15">
    <source>
        <dbReference type="EMBL" id="UOD49879.1"/>
    </source>
</evidence>
<dbReference type="EMBL" id="CP063982">
    <property type="protein sequence ID" value="UOD49879.1"/>
    <property type="molecule type" value="Genomic_DNA"/>
</dbReference>
<comment type="similarity">
    <text evidence="2 12">Belongs to the HAK/KUP transporter (TC 2.A.72) family.</text>
</comment>
<evidence type="ECO:0000256" key="1">
    <source>
        <dbReference type="ARBA" id="ARBA00004141"/>
    </source>
</evidence>
<keyword evidence="16" id="KW-1185">Reference proteome</keyword>
<dbReference type="Pfam" id="PF02705">
    <property type="entry name" value="K_trans"/>
    <property type="match status" value="1"/>
</dbReference>
<evidence type="ECO:0000256" key="10">
    <source>
        <dbReference type="ARBA" id="ARBA00023065"/>
    </source>
</evidence>
<name>A0ABY4APA0_9BURK</name>
<dbReference type="InterPro" id="IPR023051">
    <property type="entry name" value="Kup"/>
</dbReference>
<evidence type="ECO:0000256" key="9">
    <source>
        <dbReference type="ARBA" id="ARBA00022989"/>
    </source>
</evidence>
<keyword evidence="9 12" id="KW-1133">Transmembrane helix</keyword>
<dbReference type="InterPro" id="IPR053952">
    <property type="entry name" value="K_trans_C"/>
</dbReference>
<evidence type="ECO:0000259" key="14">
    <source>
        <dbReference type="Pfam" id="PF22776"/>
    </source>
</evidence>
<feature type="transmembrane region" description="Helical" evidence="12">
    <location>
        <begin position="397"/>
        <end position="420"/>
    </location>
</feature>
<feature type="transmembrane region" description="Helical" evidence="12">
    <location>
        <begin position="368"/>
        <end position="390"/>
    </location>
</feature>
<organism evidence="15 16">
    <name type="scientific">Orrella daihaiensis</name>
    <dbReference type="NCBI Taxonomy" id="2782176"/>
    <lineage>
        <taxon>Bacteria</taxon>
        <taxon>Pseudomonadati</taxon>
        <taxon>Pseudomonadota</taxon>
        <taxon>Betaproteobacteria</taxon>
        <taxon>Burkholderiales</taxon>
        <taxon>Alcaligenaceae</taxon>
        <taxon>Orrella</taxon>
    </lineage>
</organism>
<evidence type="ECO:0000256" key="8">
    <source>
        <dbReference type="ARBA" id="ARBA00022958"/>
    </source>
</evidence>
<feature type="transmembrane region" description="Helical" evidence="12">
    <location>
        <begin position="50"/>
        <end position="71"/>
    </location>
</feature>
<feature type="transmembrane region" description="Helical" evidence="12">
    <location>
        <begin position="204"/>
        <end position="228"/>
    </location>
</feature>
<dbReference type="Proteomes" id="UP000831607">
    <property type="component" value="Chromosome"/>
</dbReference>
<proteinExistence type="inferred from homology"/>
<feature type="domain" description="K+ potassium transporter C-terminal" evidence="14">
    <location>
        <begin position="477"/>
        <end position="620"/>
    </location>
</feature>
<evidence type="ECO:0000256" key="5">
    <source>
        <dbReference type="ARBA" id="ARBA00022538"/>
    </source>
</evidence>
<keyword evidence="5 12" id="KW-0633">Potassium transport</keyword>
<comment type="subcellular location">
    <subcellularLocation>
        <location evidence="12">Cell membrane</location>
        <topology evidence="12">Multi-pass membrane protein</topology>
    </subcellularLocation>
    <subcellularLocation>
        <location evidence="1">Membrane</location>
        <topology evidence="1">Multi-pass membrane protein</topology>
    </subcellularLocation>
</comment>
<keyword evidence="4 12" id="KW-1003">Cell membrane</keyword>
<feature type="transmembrane region" description="Helical" evidence="12">
    <location>
        <begin position="344"/>
        <end position="362"/>
    </location>
</feature>
<sequence>MKTTQKPAALGLVLGALGVVFGDIGTSPLYAFEAVFSDALHPVSVTPENIYGVLSLFVWSLIIIVTLKYVFFIMRFDNDGEGGIVALMTLLLGKATRTSALRRWFLPLGLIGAALFYGDGIITPAISVVSAVEGLETISPQLSPYVVPVSLVILSALFLFQRQGTERIAKLFGPTMLIWFVVLALLGIKAIAGNPEILRAINPIYALEFIQTQALLSFFVLGAVVLCLTGAEALYADMGHFGAHPIRRAWIRIAFPALLLNYLGQGALVLQSPDHIHNTFFRMAPDWALHGLVVLATLATIVASQAVISGVYSMTQQLIQLRVVPRMRIVHTSTQNSGQIYMPAVNWMMLGLVITLVLYFQSSNAMGAAYGIAVTGTMLITDFFAIAAVIKLKRWHWGIALLGALPFMVIDGLFFSANALKFIDGGWFPVGFSVLILLIMTTWMRGVQAILSHEQRHSQLLAEFVQKLQTIQPYRSKGTAVCLTSDDQVAPMALVLMGERLHAVPEKVICLHVVIEEVPRVTPSHRQTLKDMGQGIYLLILKYGYGDQINLPAQLEHLFPQDDPTNRYGYLINRWSVDFEPGGWALWRKKLFALLLRNATPQSRMFEMPPDRVIEMGSRLIL</sequence>
<feature type="transmembrane region" description="Helical" evidence="12">
    <location>
        <begin position="426"/>
        <end position="447"/>
    </location>
</feature>
<comment type="function">
    <text evidence="12">Transport of potassium into the cell. Likely operates as a K(+):H(+) symporter.</text>
</comment>
<feature type="transmembrane region" description="Helical" evidence="12">
    <location>
        <begin position="142"/>
        <end position="160"/>
    </location>
</feature>
<evidence type="ECO:0000256" key="6">
    <source>
        <dbReference type="ARBA" id="ARBA00022692"/>
    </source>
</evidence>
<comment type="catalytic activity">
    <reaction evidence="12">
        <text>K(+)(in) + H(+)(in) = K(+)(out) + H(+)(out)</text>
        <dbReference type="Rhea" id="RHEA:28490"/>
        <dbReference type="ChEBI" id="CHEBI:15378"/>
        <dbReference type="ChEBI" id="CHEBI:29103"/>
    </reaction>
</comment>
<evidence type="ECO:0000256" key="12">
    <source>
        <dbReference type="HAMAP-Rule" id="MF_01522"/>
    </source>
</evidence>
<accession>A0ABY4APA0</accession>
<feature type="domain" description="K+ potassium transporter integral membrane" evidence="13">
    <location>
        <begin position="13"/>
        <end position="466"/>
    </location>
</feature>
<keyword evidence="7 12" id="KW-0769">Symport</keyword>
<feature type="transmembrane region" description="Helical" evidence="12">
    <location>
        <begin position="288"/>
        <end position="312"/>
    </location>
</feature>